<dbReference type="EMBL" id="LXNG01000034">
    <property type="protein sequence ID" value="OAG66282.1"/>
    <property type="molecule type" value="Genomic_DNA"/>
</dbReference>
<reference evidence="2 5" key="2">
    <citation type="submission" date="2023-12" db="EMBL/GenBank/DDBJ databases">
        <title>Genome sequencing of Xanthomonas floridensis.</title>
        <authorList>
            <person name="Greer S."/>
            <person name="Harrison J."/>
            <person name="Grant M."/>
            <person name="Vicente J."/>
            <person name="Studholme D."/>
        </authorList>
    </citation>
    <scope>NUCLEOTIDE SEQUENCE [LARGE SCALE GENOMIC DNA]</scope>
    <source>
        <strain evidence="2 5">WHRI 8848</strain>
    </source>
</reference>
<evidence type="ECO:0000313" key="4">
    <source>
        <dbReference type="Proteomes" id="UP000077659"/>
    </source>
</evidence>
<evidence type="ECO:0000313" key="5">
    <source>
        <dbReference type="Proteomes" id="UP001303614"/>
    </source>
</evidence>
<dbReference type="EMBL" id="JAYFSO010000002">
    <property type="protein sequence ID" value="MEA5122761.1"/>
    <property type="molecule type" value="Genomic_DNA"/>
</dbReference>
<dbReference type="OrthoDB" id="6005939at2"/>
<dbReference type="Proteomes" id="UP001303614">
    <property type="component" value="Unassembled WGS sequence"/>
</dbReference>
<comment type="caution">
    <text evidence="3">The sequence shown here is derived from an EMBL/GenBank/DDBJ whole genome shotgun (WGS) entry which is preliminary data.</text>
</comment>
<proteinExistence type="predicted"/>
<evidence type="ECO:0000313" key="3">
    <source>
        <dbReference type="EMBL" id="OAG66282.1"/>
    </source>
</evidence>
<protein>
    <submittedName>
        <fullName evidence="2">Right-handed parallel beta-helix repeat-containing protein</fullName>
    </submittedName>
</protein>
<accession>A0A1A9M832</accession>
<dbReference type="RefSeq" id="WP_064510227.1">
    <property type="nucleotide sequence ID" value="NZ_JAYFSN010000005.1"/>
</dbReference>
<feature type="chain" id="PRO_5008392769" evidence="1">
    <location>
        <begin position="25"/>
        <end position="324"/>
    </location>
</feature>
<keyword evidence="1" id="KW-0732">Signal</keyword>
<dbReference type="InterPro" id="IPR011050">
    <property type="entry name" value="Pectin_lyase_fold/virulence"/>
</dbReference>
<dbReference type="SUPFAM" id="SSF51126">
    <property type="entry name" value="Pectin lyase-like"/>
    <property type="match status" value="1"/>
</dbReference>
<evidence type="ECO:0000256" key="1">
    <source>
        <dbReference type="SAM" id="SignalP"/>
    </source>
</evidence>
<reference evidence="3 4" key="1">
    <citation type="submission" date="2016-05" db="EMBL/GenBank/DDBJ databases">
        <title>Pathogenic, phenotypic and molecular characterisation of Xanthomonas nasturtii sp. nov. and Xanthomonas floridensis sp. nov., new species of Xanthomonas associated with watercress production in Florida.</title>
        <authorList>
            <person name="Vicente J.G."/>
            <person name="Rothwell S."/>
            <person name="Holub E.B."/>
            <person name="Studholme D.J."/>
        </authorList>
    </citation>
    <scope>NUCLEOTIDE SEQUENCE [LARGE SCALE GENOMIC DNA]</scope>
    <source>
        <strain evidence="3 4">WHRI 8848</strain>
    </source>
</reference>
<name>A0A1A9M832_9XANT</name>
<evidence type="ECO:0000313" key="2">
    <source>
        <dbReference type="EMBL" id="MEA5122761.1"/>
    </source>
</evidence>
<sequence length="324" mass="34799">MRLQPRTLLILILALTLPMLHADAASVAGIRLYLAPDGDDAAAGTAPSSALRSLAAAQHRLIEQAPPGTVDVVIAAGTYVGQSVQWTFVNRAPIRFIAAPGAATPPVFDGQGAGTWFALRGGRNAETRLSFEGLTVRNYWMALYLGSSNADEDGNAGNTVRHMRFERIGGLYGHSSEAAYGFAAIRLQHSRDNRIEHNRFASIENDKTTSGFVHALYLARQSSGNRVQGNTFIDISGDAVRTRDASDDTYVGENRFLRAGKYAAFSDWIKPGRECPSQGGRFIGNTVGTGYYGPIAATRTTGADTVCGPLQRPRIQERGTLAPD</sequence>
<keyword evidence="5" id="KW-1185">Reference proteome</keyword>
<dbReference type="Proteomes" id="UP000077659">
    <property type="component" value="Unassembled WGS sequence"/>
</dbReference>
<gene>
    <name evidence="3" type="ORF">A7D17_04970</name>
    <name evidence="2" type="ORF">VB146_02515</name>
</gene>
<feature type="signal peptide" evidence="1">
    <location>
        <begin position="1"/>
        <end position="24"/>
    </location>
</feature>
<dbReference type="AlphaFoldDB" id="A0A1A9M832"/>
<dbReference type="Gene3D" id="2.160.20.10">
    <property type="entry name" value="Single-stranded right-handed beta-helix, Pectin lyase-like"/>
    <property type="match status" value="1"/>
</dbReference>
<dbReference type="InterPro" id="IPR012334">
    <property type="entry name" value="Pectin_lyas_fold"/>
</dbReference>
<organism evidence="3 4">
    <name type="scientific">Xanthomonas floridensis</name>
    <dbReference type="NCBI Taxonomy" id="1843580"/>
    <lineage>
        <taxon>Bacteria</taxon>
        <taxon>Pseudomonadati</taxon>
        <taxon>Pseudomonadota</taxon>
        <taxon>Gammaproteobacteria</taxon>
        <taxon>Lysobacterales</taxon>
        <taxon>Lysobacteraceae</taxon>
        <taxon>Xanthomonas</taxon>
    </lineage>
</organism>